<feature type="compositionally biased region" description="Basic and acidic residues" evidence="1">
    <location>
        <begin position="120"/>
        <end position="137"/>
    </location>
</feature>
<evidence type="ECO:0000313" key="2">
    <source>
        <dbReference type="EMBL" id="CZR66705.1"/>
    </source>
</evidence>
<feature type="region of interest" description="Disordered" evidence="1">
    <location>
        <begin position="118"/>
        <end position="153"/>
    </location>
</feature>
<dbReference type="Proteomes" id="UP000184330">
    <property type="component" value="Unassembled WGS sequence"/>
</dbReference>
<gene>
    <name evidence="2" type="ORF">PAC_16606</name>
</gene>
<name>A0A1L7XNS9_9HELO</name>
<dbReference type="EMBL" id="FJOG01000039">
    <property type="protein sequence ID" value="CZR66705.1"/>
    <property type="molecule type" value="Genomic_DNA"/>
</dbReference>
<dbReference type="AlphaFoldDB" id="A0A1L7XNS9"/>
<protein>
    <submittedName>
        <fullName evidence="2">Uncharacterized protein</fullName>
    </submittedName>
</protein>
<dbReference type="OrthoDB" id="3473305at2759"/>
<organism evidence="2 3">
    <name type="scientific">Phialocephala subalpina</name>
    <dbReference type="NCBI Taxonomy" id="576137"/>
    <lineage>
        <taxon>Eukaryota</taxon>
        <taxon>Fungi</taxon>
        <taxon>Dikarya</taxon>
        <taxon>Ascomycota</taxon>
        <taxon>Pezizomycotina</taxon>
        <taxon>Leotiomycetes</taxon>
        <taxon>Helotiales</taxon>
        <taxon>Mollisiaceae</taxon>
        <taxon>Phialocephala</taxon>
        <taxon>Phialocephala fortinii species complex</taxon>
    </lineage>
</organism>
<reference evidence="2 3" key="1">
    <citation type="submission" date="2016-03" db="EMBL/GenBank/DDBJ databases">
        <authorList>
            <person name="Ploux O."/>
        </authorList>
    </citation>
    <scope>NUCLEOTIDE SEQUENCE [LARGE SCALE GENOMIC DNA]</scope>
    <source>
        <strain evidence="2 3">UAMH 11012</strain>
    </source>
</reference>
<sequence>MESEKIPLPYPLDSTFDSKKHNKIINDCRRYKIDLKPSAEIEVLASNLAKVKIDREKKLVSDLKEEIESKAGLREAYLKQLYETGVADVKKHKALAVQKLLVPEYDLGLLSDVKPNGEVVRAKPEEPAQPKKEKFEDVAFDPDEPKRKRQKQKIAEENITDKESKVCSTYREVRWLHALTKCQYNAGGNLGLALGWGEYDRVVTIAMKHAYRPTSPLSFPQTLPPSQHIPNFPISDHITNNPNLTMSELIRQQQEPTVSDADIAAAVRLLLGCENNTGAMAKLVTAMEPWRWVPRVMLQRPTRKSVLLSVNHEARREAIDSMRYVRGGWDEGVLSKAFFNPTTDIVWLLSGDYYEDLIENMAIPINLIKALAISSKYWYGQPLMSDIFRKFGEYGIEEMLLIVGPETISNYRMAQLVEPRNVSGFYGYLPTYGGDKKLEKEIRPYEEGSWTEVSDSEDEQEYRGITVPKIVFREPVEEAN</sequence>
<proteinExistence type="predicted"/>
<evidence type="ECO:0000313" key="3">
    <source>
        <dbReference type="Proteomes" id="UP000184330"/>
    </source>
</evidence>
<keyword evidence="3" id="KW-1185">Reference proteome</keyword>
<accession>A0A1L7XNS9</accession>
<evidence type="ECO:0000256" key="1">
    <source>
        <dbReference type="SAM" id="MobiDB-lite"/>
    </source>
</evidence>